<keyword evidence="4" id="KW-0997">Cell inner membrane</keyword>
<keyword evidence="6 8" id="KW-1133">Transmembrane helix</keyword>
<keyword evidence="3" id="KW-1003">Cell membrane</keyword>
<evidence type="ECO:0000256" key="7">
    <source>
        <dbReference type="ARBA" id="ARBA00023136"/>
    </source>
</evidence>
<comment type="caution">
    <text evidence="10">The sequence shown here is derived from an EMBL/GenBank/DDBJ whole genome shotgun (WGS) entry which is preliminary data.</text>
</comment>
<dbReference type="Pfam" id="PF00528">
    <property type="entry name" value="BPD_transp_1"/>
    <property type="match status" value="2"/>
</dbReference>
<feature type="transmembrane region" description="Helical" evidence="8">
    <location>
        <begin position="213"/>
        <end position="230"/>
    </location>
</feature>
<evidence type="ECO:0000256" key="1">
    <source>
        <dbReference type="ARBA" id="ARBA00004429"/>
    </source>
</evidence>
<dbReference type="InterPro" id="IPR000515">
    <property type="entry name" value="MetI-like"/>
</dbReference>
<feature type="transmembrane region" description="Helical" evidence="8">
    <location>
        <begin position="74"/>
        <end position="100"/>
    </location>
</feature>
<proteinExistence type="inferred from homology"/>
<evidence type="ECO:0000313" key="10">
    <source>
        <dbReference type="EMBL" id="GGL21417.1"/>
    </source>
</evidence>
<evidence type="ECO:0000256" key="3">
    <source>
        <dbReference type="ARBA" id="ARBA00022475"/>
    </source>
</evidence>
<dbReference type="GO" id="GO:0055085">
    <property type="term" value="P:transmembrane transport"/>
    <property type="evidence" value="ECO:0007669"/>
    <property type="project" value="InterPro"/>
</dbReference>
<feature type="transmembrane region" description="Helical" evidence="8">
    <location>
        <begin position="307"/>
        <end position="331"/>
    </location>
</feature>
<feature type="domain" description="ABC transmembrane type-1" evidence="9">
    <location>
        <begin position="347"/>
        <end position="538"/>
    </location>
</feature>
<evidence type="ECO:0000313" key="11">
    <source>
        <dbReference type="Proteomes" id="UP000628840"/>
    </source>
</evidence>
<dbReference type="Gene3D" id="1.10.3720.10">
    <property type="entry name" value="MetI-like"/>
    <property type="match status" value="2"/>
</dbReference>
<evidence type="ECO:0000256" key="2">
    <source>
        <dbReference type="ARBA" id="ARBA00022448"/>
    </source>
</evidence>
<evidence type="ECO:0000256" key="6">
    <source>
        <dbReference type="ARBA" id="ARBA00022989"/>
    </source>
</evidence>
<evidence type="ECO:0000256" key="8">
    <source>
        <dbReference type="RuleBase" id="RU363032"/>
    </source>
</evidence>
<keyword evidence="7 8" id="KW-0472">Membrane</keyword>
<protein>
    <submittedName>
        <fullName evidence="10">Iron ABC transporter permease</fullName>
    </submittedName>
</protein>
<feature type="transmembrane region" description="Helical" evidence="8">
    <location>
        <begin position="383"/>
        <end position="407"/>
    </location>
</feature>
<dbReference type="Proteomes" id="UP000628840">
    <property type="component" value="Unassembled WGS sequence"/>
</dbReference>
<dbReference type="OrthoDB" id="28023at2157"/>
<sequence>MADGERDDGIIHSLSGLRESLGREDGADAPPLALLACAAAVALAVLAPIAWLVVRALEVPQARALDLLASGSTLTVLANSVGLVAAVTVASTLLGVPLAVATVRTDLPFPRFWTVALALPLVVPSYLGAFAYVAAFGPNGTLADLLAPLGVTSLPTIYGFAGAAFVLMLYVYPYVFLGTRAALLTMDASLVEAARTLGDSSLAAFRRVTLPRILPGVTAGALLVALYALSDFGTPTIMHVDVFTRVIYVEYSYSRDTAALLSVQLLLVTAVILLLESRVSDTGGSGYASGQSRSASRLRLGWLKVPALLACAAVVALALLVPLGVFAQWFFRADVAAYGNSFSWGYAWNSVYAAALTAGVAVLAAVPMGYLSGRYADSRLARLLERVTYAGYAAPGIVIALALVYVGVRYVRGLYQTLPLLVFAYVVRFLSQAIGTTRSSVVQVDRRLVEAARTLGDSSLAAFRRVTLPLILPGVSAGAALVFLTTMKELPATLLLQPANFRTLVTYIWTARESGFYGRIAVPALALLAVSALSMLVILARERTQQ</sequence>
<accession>A0A830ESS4</accession>
<dbReference type="InterPro" id="IPR035906">
    <property type="entry name" value="MetI-like_sf"/>
</dbReference>
<feature type="transmembrane region" description="Helical" evidence="8">
    <location>
        <begin position="351"/>
        <end position="371"/>
    </location>
</feature>
<comment type="similarity">
    <text evidence="8">Belongs to the binding-protein-dependent transport system permease family.</text>
</comment>
<reference evidence="10 11" key="1">
    <citation type="journal article" date="2019" name="Int. J. Syst. Evol. Microbiol.">
        <title>The Global Catalogue of Microorganisms (GCM) 10K type strain sequencing project: providing services to taxonomists for standard genome sequencing and annotation.</title>
        <authorList>
            <consortium name="The Broad Institute Genomics Platform"/>
            <consortium name="The Broad Institute Genome Sequencing Center for Infectious Disease"/>
            <person name="Wu L."/>
            <person name="Ma J."/>
        </authorList>
    </citation>
    <scope>NUCLEOTIDE SEQUENCE [LARGE SCALE GENOMIC DNA]</scope>
    <source>
        <strain evidence="10 11">JCM 19585</strain>
    </source>
</reference>
<dbReference type="AlphaFoldDB" id="A0A830ESS4"/>
<gene>
    <name evidence="10" type="ORF">GCM10009037_00880</name>
</gene>
<feature type="transmembrane region" description="Helical" evidence="8">
    <location>
        <begin position="32"/>
        <end position="54"/>
    </location>
</feature>
<evidence type="ECO:0000256" key="4">
    <source>
        <dbReference type="ARBA" id="ARBA00022519"/>
    </source>
</evidence>
<evidence type="ECO:0000259" key="9">
    <source>
        <dbReference type="PROSITE" id="PS50928"/>
    </source>
</evidence>
<evidence type="ECO:0000256" key="5">
    <source>
        <dbReference type="ARBA" id="ARBA00022692"/>
    </source>
</evidence>
<feature type="domain" description="ABC transmembrane type-1" evidence="9">
    <location>
        <begin position="77"/>
        <end position="276"/>
    </location>
</feature>
<feature type="transmembrane region" description="Helical" evidence="8">
    <location>
        <begin position="112"/>
        <end position="137"/>
    </location>
</feature>
<dbReference type="PANTHER" id="PTHR43357">
    <property type="entry name" value="INNER MEMBRANE ABC TRANSPORTER PERMEASE PROTEIN YDCV"/>
    <property type="match status" value="1"/>
</dbReference>
<organism evidence="10 11">
    <name type="scientific">Halarchaeum grantii</name>
    <dbReference type="NCBI Taxonomy" id="1193105"/>
    <lineage>
        <taxon>Archaea</taxon>
        <taxon>Methanobacteriati</taxon>
        <taxon>Methanobacteriota</taxon>
        <taxon>Stenosarchaea group</taxon>
        <taxon>Halobacteria</taxon>
        <taxon>Halobacteriales</taxon>
        <taxon>Halobacteriaceae</taxon>
    </lineage>
</organism>
<name>A0A830ESS4_9EURY</name>
<comment type="subcellular location">
    <subcellularLocation>
        <location evidence="1">Cell inner membrane</location>
        <topology evidence="1">Multi-pass membrane protein</topology>
    </subcellularLocation>
    <subcellularLocation>
        <location evidence="8">Cell membrane</location>
        <topology evidence="8">Multi-pass membrane protein</topology>
    </subcellularLocation>
</comment>
<feature type="transmembrane region" description="Helical" evidence="8">
    <location>
        <begin position="413"/>
        <end position="430"/>
    </location>
</feature>
<feature type="transmembrane region" description="Helical" evidence="8">
    <location>
        <begin position="520"/>
        <end position="540"/>
    </location>
</feature>
<dbReference type="GO" id="GO:0005886">
    <property type="term" value="C:plasma membrane"/>
    <property type="evidence" value="ECO:0007669"/>
    <property type="project" value="UniProtKB-SubCell"/>
</dbReference>
<feature type="transmembrane region" description="Helical" evidence="8">
    <location>
        <begin position="466"/>
        <end position="487"/>
    </location>
</feature>
<feature type="transmembrane region" description="Helical" evidence="8">
    <location>
        <begin position="258"/>
        <end position="275"/>
    </location>
</feature>
<dbReference type="CDD" id="cd06261">
    <property type="entry name" value="TM_PBP2"/>
    <property type="match status" value="2"/>
</dbReference>
<dbReference type="PROSITE" id="PS50928">
    <property type="entry name" value="ABC_TM1"/>
    <property type="match status" value="2"/>
</dbReference>
<keyword evidence="11" id="KW-1185">Reference proteome</keyword>
<keyword evidence="5 8" id="KW-0812">Transmembrane</keyword>
<dbReference type="EMBL" id="BMPF01000001">
    <property type="protein sequence ID" value="GGL21417.1"/>
    <property type="molecule type" value="Genomic_DNA"/>
</dbReference>
<dbReference type="RefSeq" id="WP_188876484.1">
    <property type="nucleotide sequence ID" value="NZ_BMPF01000001.1"/>
</dbReference>
<feature type="transmembrane region" description="Helical" evidence="8">
    <location>
        <begin position="157"/>
        <end position="177"/>
    </location>
</feature>
<keyword evidence="2 8" id="KW-0813">Transport</keyword>
<dbReference type="PANTHER" id="PTHR43357:SF3">
    <property type="entry name" value="FE(3+)-TRANSPORT SYSTEM PERMEASE PROTEIN FBPB 2"/>
    <property type="match status" value="1"/>
</dbReference>
<dbReference type="SUPFAM" id="SSF161098">
    <property type="entry name" value="MetI-like"/>
    <property type="match status" value="2"/>
</dbReference>